<sequence length="641" mass="67511">MKRYFRFPFLILLFLFTAALVLPIAAKRPEHDHADKFELVEATIDDIHGAFDSHLLTPSQLVSMYLARIAAFDRSDLPQPLGGGVGNQPLNSFMHVNENALADAGRQEPDDLMDDDDGGRPLFGIPVILKDNIATKDMPTTAGSVALGGSRPEKDAFIARKLRHAGAIILGKGTLTEFANFIAVGMPTGFSSQLRFQLFQVPGADLAKVGYGFNPYDPRIDPRTNAPFSDGRPVLATGGSSSGPGIAVSANLATVGVGTETSGSILSPSGQNMDVGIKPTLGLVSRSGIVPITADQDTSGPIARTVTDAARLLGVLAGFDKDDPATRPCLTEGNCFRDYTQFLDKNALQGAHIAVPMHPYWIEFGLGAARTKLMNDAIAVMQSLGATVETFEIPSQNVLNNYGTCVTAADVAARRATPVGTIPPCSTVLLFGFKRDLNTYLASKDFGPGTSASSATIQAQTVKTLADVISFNSLHPEVALKYHQAIAEAADMLDTGPGQDLDNYLADRALDLKLTRTCGLGVLYTGVVPAECADVVAIPVGPTGKKFDAALFPANFGANAPARAGFPSVIVPAGFFPNPAAVPPSFGALPSPFGATFSGPAFSEPKLIGFAYAFEQATKHRVPPSSTPPLPSDVVTRDHSD</sequence>
<dbReference type="Gene3D" id="3.90.1300.10">
    <property type="entry name" value="Amidase signature (AS) domain"/>
    <property type="match status" value="1"/>
</dbReference>
<protein>
    <recommendedName>
        <fullName evidence="2">Amidase domain-containing protein</fullName>
    </recommendedName>
</protein>
<keyword evidence="4" id="KW-1185">Reference proteome</keyword>
<dbReference type="InterPro" id="IPR023631">
    <property type="entry name" value="Amidase_dom"/>
</dbReference>
<reference evidence="3" key="1">
    <citation type="submission" date="2020-06" db="EMBL/GenBank/DDBJ databases">
        <title>Legume-microbial interactions unlock mineral nutrients during tropical forest succession.</title>
        <authorList>
            <person name="Epihov D.Z."/>
        </authorList>
    </citation>
    <scope>NUCLEOTIDE SEQUENCE [LARGE SCALE GENOMIC DNA]</scope>
    <source>
        <strain evidence="3">Pan2503</strain>
    </source>
</reference>
<feature type="domain" description="Amidase" evidence="2">
    <location>
        <begin position="87"/>
        <end position="409"/>
    </location>
</feature>
<dbReference type="PANTHER" id="PTHR42678:SF34">
    <property type="entry name" value="OS04G0183300 PROTEIN"/>
    <property type="match status" value="1"/>
</dbReference>
<feature type="region of interest" description="Disordered" evidence="1">
    <location>
        <begin position="620"/>
        <end position="641"/>
    </location>
</feature>
<evidence type="ECO:0000313" key="4">
    <source>
        <dbReference type="Proteomes" id="UP000567293"/>
    </source>
</evidence>
<name>A0A7V8NQU5_9BACT</name>
<evidence type="ECO:0000313" key="3">
    <source>
        <dbReference type="EMBL" id="MBA0085849.1"/>
    </source>
</evidence>
<dbReference type="InterPro" id="IPR036928">
    <property type="entry name" value="AS_sf"/>
</dbReference>
<comment type="caution">
    <text evidence="3">The sequence shown here is derived from an EMBL/GenBank/DDBJ whole genome shotgun (WGS) entry which is preliminary data.</text>
</comment>
<evidence type="ECO:0000256" key="1">
    <source>
        <dbReference type="SAM" id="MobiDB-lite"/>
    </source>
</evidence>
<evidence type="ECO:0000259" key="2">
    <source>
        <dbReference type="Pfam" id="PF01425"/>
    </source>
</evidence>
<dbReference type="SUPFAM" id="SSF75304">
    <property type="entry name" value="Amidase signature (AS) enzymes"/>
    <property type="match status" value="1"/>
</dbReference>
<dbReference type="PANTHER" id="PTHR42678">
    <property type="entry name" value="AMIDASE"/>
    <property type="match status" value="1"/>
</dbReference>
<gene>
    <name evidence="3" type="ORF">HRJ53_12700</name>
</gene>
<accession>A0A7V8NQU5</accession>
<organism evidence="3 4">
    <name type="scientific">Candidatus Acidiferrum panamense</name>
    <dbReference type="NCBI Taxonomy" id="2741543"/>
    <lineage>
        <taxon>Bacteria</taxon>
        <taxon>Pseudomonadati</taxon>
        <taxon>Acidobacteriota</taxon>
        <taxon>Terriglobia</taxon>
        <taxon>Candidatus Acidiferrales</taxon>
        <taxon>Candidatus Acidiferrum</taxon>
    </lineage>
</organism>
<proteinExistence type="predicted"/>
<dbReference type="Proteomes" id="UP000567293">
    <property type="component" value="Unassembled WGS sequence"/>
</dbReference>
<dbReference type="AlphaFoldDB" id="A0A7V8NQU5"/>
<dbReference type="EMBL" id="JACDQQ010001238">
    <property type="protein sequence ID" value="MBA0085849.1"/>
    <property type="molecule type" value="Genomic_DNA"/>
</dbReference>
<dbReference type="Pfam" id="PF01425">
    <property type="entry name" value="Amidase"/>
    <property type="match status" value="1"/>
</dbReference>